<comment type="subcellular location">
    <subcellularLocation>
        <location evidence="6">Cytoplasm</location>
    </subcellularLocation>
</comment>
<dbReference type="RefSeq" id="WP_226606482.1">
    <property type="nucleotide sequence ID" value="NZ_JAJAQI010000008.1"/>
</dbReference>
<keyword evidence="1 6" id="KW-0436">Ligase</keyword>
<dbReference type="Pfam" id="PF01171">
    <property type="entry name" value="ATP_bind_3"/>
    <property type="match status" value="1"/>
</dbReference>
<dbReference type="InterPro" id="IPR014729">
    <property type="entry name" value="Rossmann-like_a/b/a_fold"/>
</dbReference>
<feature type="domain" description="tRNA(Ile)-lysidine/2-thiocytidine synthase N-terminal" evidence="7">
    <location>
        <begin position="29"/>
        <end position="205"/>
    </location>
</feature>
<proteinExistence type="inferred from homology"/>
<evidence type="ECO:0000256" key="4">
    <source>
        <dbReference type="ARBA" id="ARBA00022840"/>
    </source>
</evidence>
<evidence type="ECO:0000256" key="5">
    <source>
        <dbReference type="ARBA" id="ARBA00048539"/>
    </source>
</evidence>
<evidence type="ECO:0000256" key="1">
    <source>
        <dbReference type="ARBA" id="ARBA00022598"/>
    </source>
</evidence>
<dbReference type="EMBL" id="JAJAQI010000008">
    <property type="protein sequence ID" value="MCB4821576.1"/>
    <property type="molecule type" value="Genomic_DNA"/>
</dbReference>
<comment type="similarity">
    <text evidence="6">Belongs to the tRNA(Ile)-lysidine synthase family.</text>
</comment>
<accession>A0A9X1L756</accession>
<keyword evidence="6" id="KW-0963">Cytoplasm</keyword>
<dbReference type="GO" id="GO:0032267">
    <property type="term" value="F:tRNA(Ile)-lysidine synthase activity"/>
    <property type="evidence" value="ECO:0007669"/>
    <property type="project" value="UniProtKB-EC"/>
</dbReference>
<dbReference type="GO" id="GO:0005524">
    <property type="term" value="F:ATP binding"/>
    <property type="evidence" value="ECO:0007669"/>
    <property type="project" value="UniProtKB-KW"/>
</dbReference>
<keyword evidence="2 6" id="KW-0819">tRNA processing</keyword>
<evidence type="ECO:0000259" key="7">
    <source>
        <dbReference type="Pfam" id="PF01171"/>
    </source>
</evidence>
<evidence type="ECO:0000256" key="3">
    <source>
        <dbReference type="ARBA" id="ARBA00022741"/>
    </source>
</evidence>
<protein>
    <recommendedName>
        <fullName evidence="6">tRNA(Ile)-lysidine synthase</fullName>
        <ecNumber evidence="6">6.3.4.19</ecNumber>
    </recommendedName>
    <alternativeName>
        <fullName evidence="6">tRNA(Ile)-2-lysyl-cytidine synthase</fullName>
    </alternativeName>
    <alternativeName>
        <fullName evidence="6">tRNA(Ile)-lysidine synthetase</fullName>
    </alternativeName>
</protein>
<dbReference type="Gene3D" id="3.40.50.620">
    <property type="entry name" value="HUPs"/>
    <property type="match status" value="1"/>
</dbReference>
<dbReference type="GO" id="GO:0005737">
    <property type="term" value="C:cytoplasm"/>
    <property type="evidence" value="ECO:0007669"/>
    <property type="project" value="UniProtKB-SubCell"/>
</dbReference>
<dbReference type="PANTHER" id="PTHR43033">
    <property type="entry name" value="TRNA(ILE)-LYSIDINE SYNTHASE-RELATED"/>
    <property type="match status" value="1"/>
</dbReference>
<name>A0A9X1L756_9PROT</name>
<comment type="caution">
    <text evidence="6">Lacks conserved residue(s) required for the propagation of feature annotation.</text>
</comment>
<comment type="function">
    <text evidence="6">Ligates lysine onto the cytidine present at position 34 of the AUA codon-specific tRNA(Ile) that contains the anticodon CAU, in an ATP-dependent manner. Cytidine is converted to lysidine, thus changing the amino acid specificity of the tRNA from methionine to isoleucine.</text>
</comment>
<gene>
    <name evidence="6 8" type="primary">tilS</name>
    <name evidence="8" type="ORF">LHA35_07510</name>
</gene>
<dbReference type="EC" id="6.3.4.19" evidence="6"/>
<organism evidence="8 9">
    <name type="scientific">Roseicella aerolata</name>
    <dbReference type="NCBI Taxonomy" id="2883479"/>
    <lineage>
        <taxon>Bacteria</taxon>
        <taxon>Pseudomonadati</taxon>
        <taxon>Pseudomonadota</taxon>
        <taxon>Alphaproteobacteria</taxon>
        <taxon>Acetobacterales</taxon>
        <taxon>Roseomonadaceae</taxon>
        <taxon>Roseicella</taxon>
    </lineage>
</organism>
<dbReference type="HAMAP" id="MF_01161">
    <property type="entry name" value="tRNA_Ile_lys_synt"/>
    <property type="match status" value="1"/>
</dbReference>
<dbReference type="PANTHER" id="PTHR43033:SF5">
    <property type="entry name" value="TRNA(ILE)-LYSIDINE SYNTHETASE"/>
    <property type="match status" value="1"/>
</dbReference>
<dbReference type="InterPro" id="IPR011063">
    <property type="entry name" value="TilS/TtcA_N"/>
</dbReference>
<dbReference type="InterPro" id="IPR012094">
    <property type="entry name" value="tRNA_Ile_lys_synt"/>
</dbReference>
<keyword evidence="9" id="KW-1185">Reference proteome</keyword>
<comment type="caution">
    <text evidence="8">The sequence shown here is derived from an EMBL/GenBank/DDBJ whole genome shotgun (WGS) entry which is preliminary data.</text>
</comment>
<sequence>MPAAAAPIGEAEFAALMAPLGPFGLAPRILAGVSGGPHSLALALLADAWARRRGGMLLACIVDHGLRPESAAEAAGVAALLAGRGIAARILPLGLPPGRGLQARARAGRQAALLEACRAAGAPWLLLGHHRADQAETLLFRALRGSGAAGLAAMPPARAEAAALVLRPLLGLPPARLEAVVAEAGLAPVRDPSNADQRFARVALRVALGDPAGEGPASTALAAAACAFAARRRRAEAALAVRLARAAQLFPTGHAVIDPGALGADPVAEAVLAALIRTVAGAEFAPPPEAVAALLRRGEGTLAGTWLRRRGPGWILLREPGAVAPPVPADAGMRWDGRFRLRAAGRPGHSLGALGARDAAALRERAPHWPAALLATLPAIREHGMLAAVPLLGYPDLQSCAVFALDFTPAGGPVTGGAEWRGRLAH</sequence>
<dbReference type="SUPFAM" id="SSF52402">
    <property type="entry name" value="Adenine nucleotide alpha hydrolases-like"/>
    <property type="match status" value="1"/>
</dbReference>
<reference evidence="8" key="1">
    <citation type="submission" date="2021-10" db="EMBL/GenBank/DDBJ databases">
        <title>Roseicella aerolatum sp. nov., isolated from aerosols of e-waste dismantling site.</title>
        <authorList>
            <person name="Qin T."/>
        </authorList>
    </citation>
    <scope>NUCLEOTIDE SEQUENCE</scope>
    <source>
        <strain evidence="8">GB24</strain>
    </source>
</reference>
<keyword evidence="4" id="KW-0067">ATP-binding</keyword>
<evidence type="ECO:0000256" key="2">
    <source>
        <dbReference type="ARBA" id="ARBA00022694"/>
    </source>
</evidence>
<dbReference type="Proteomes" id="UP001139311">
    <property type="component" value="Unassembled WGS sequence"/>
</dbReference>
<evidence type="ECO:0000256" key="6">
    <source>
        <dbReference type="HAMAP-Rule" id="MF_01161"/>
    </source>
</evidence>
<evidence type="ECO:0000313" key="8">
    <source>
        <dbReference type="EMBL" id="MCB4821576.1"/>
    </source>
</evidence>
<evidence type="ECO:0000313" key="9">
    <source>
        <dbReference type="Proteomes" id="UP001139311"/>
    </source>
</evidence>
<dbReference type="InterPro" id="IPR012795">
    <property type="entry name" value="tRNA_Ile_lys_synt_N"/>
</dbReference>
<comment type="catalytic activity">
    <reaction evidence="5 6">
        <text>cytidine(34) in tRNA(Ile2) + L-lysine + ATP = lysidine(34) in tRNA(Ile2) + AMP + diphosphate + H(+)</text>
        <dbReference type="Rhea" id="RHEA:43744"/>
        <dbReference type="Rhea" id="RHEA-COMP:10625"/>
        <dbReference type="Rhea" id="RHEA-COMP:10670"/>
        <dbReference type="ChEBI" id="CHEBI:15378"/>
        <dbReference type="ChEBI" id="CHEBI:30616"/>
        <dbReference type="ChEBI" id="CHEBI:32551"/>
        <dbReference type="ChEBI" id="CHEBI:33019"/>
        <dbReference type="ChEBI" id="CHEBI:82748"/>
        <dbReference type="ChEBI" id="CHEBI:83665"/>
        <dbReference type="ChEBI" id="CHEBI:456215"/>
        <dbReference type="EC" id="6.3.4.19"/>
    </reaction>
</comment>
<dbReference type="CDD" id="cd01992">
    <property type="entry name" value="TilS_N"/>
    <property type="match status" value="1"/>
</dbReference>
<dbReference type="NCBIfam" id="TIGR02432">
    <property type="entry name" value="lysidine_TilS_N"/>
    <property type="match status" value="1"/>
</dbReference>
<dbReference type="GO" id="GO:0006400">
    <property type="term" value="P:tRNA modification"/>
    <property type="evidence" value="ECO:0007669"/>
    <property type="project" value="UniProtKB-UniRule"/>
</dbReference>
<keyword evidence="3" id="KW-0547">Nucleotide-binding</keyword>
<dbReference type="AlphaFoldDB" id="A0A9X1L756"/>